<reference evidence="4 5" key="1">
    <citation type="submission" date="2017-06" db="EMBL/GenBank/DDBJ databases">
        <authorList>
            <person name="Kim H.J."/>
            <person name="Triplett B.A."/>
        </authorList>
    </citation>
    <scope>NUCLEOTIDE SEQUENCE [LARGE SCALE GENOMIC DNA]</scope>
    <source>
        <strain evidence="4 5">DS15</strain>
    </source>
</reference>
<feature type="signal peptide" evidence="3">
    <location>
        <begin position="1"/>
        <end position="22"/>
    </location>
</feature>
<gene>
    <name evidence="4" type="ORF">SAMN06295955_101511</name>
</gene>
<dbReference type="InterPro" id="IPR024572">
    <property type="entry name" value="RcnB"/>
</dbReference>
<accession>A0A239E100</accession>
<feature type="chain" id="PRO_5013280547" evidence="3">
    <location>
        <begin position="23"/>
        <end position="153"/>
    </location>
</feature>
<proteinExistence type="predicted"/>
<evidence type="ECO:0000313" key="5">
    <source>
        <dbReference type="Proteomes" id="UP000198339"/>
    </source>
</evidence>
<dbReference type="Pfam" id="PF11776">
    <property type="entry name" value="RcnB"/>
    <property type="match status" value="1"/>
</dbReference>
<organism evidence="4 5">
    <name type="scientific">Sphingopyxis indica</name>
    <dbReference type="NCBI Taxonomy" id="436663"/>
    <lineage>
        <taxon>Bacteria</taxon>
        <taxon>Pseudomonadati</taxon>
        <taxon>Pseudomonadota</taxon>
        <taxon>Alphaproteobacteria</taxon>
        <taxon>Sphingomonadales</taxon>
        <taxon>Sphingomonadaceae</taxon>
        <taxon>Sphingopyxis</taxon>
    </lineage>
</organism>
<keyword evidence="1" id="KW-0175">Coiled coil</keyword>
<evidence type="ECO:0000313" key="4">
    <source>
        <dbReference type="EMBL" id="SNS37574.1"/>
    </source>
</evidence>
<evidence type="ECO:0000256" key="3">
    <source>
        <dbReference type="SAM" id="SignalP"/>
    </source>
</evidence>
<evidence type="ECO:0000256" key="1">
    <source>
        <dbReference type="SAM" id="Coils"/>
    </source>
</evidence>
<feature type="region of interest" description="Disordered" evidence="2">
    <location>
        <begin position="23"/>
        <end position="44"/>
    </location>
</feature>
<dbReference type="Gene3D" id="3.10.450.160">
    <property type="entry name" value="inner membrane protein cigr"/>
    <property type="match status" value="1"/>
</dbReference>
<dbReference type="RefSeq" id="WP_089214378.1">
    <property type="nucleotide sequence ID" value="NZ_FZPA01000001.1"/>
</dbReference>
<dbReference type="AlphaFoldDB" id="A0A239E100"/>
<sequence length="153" mass="18055">MKSKFLTAGLIAAMMIPAAASAATSPGELRRDRQDIRQEKRDVRQAVRYGDRRDVREEHRELRGARQEYREDARDWKRDRRYANWHAPFRYRSFAVGTRLGTRYYAPAYRLAYDARWHLPRAGAGLTYVRHYNDLLLVNLRSGAVVRVHRGFF</sequence>
<feature type="coiled-coil region" evidence="1">
    <location>
        <begin position="52"/>
        <end position="79"/>
    </location>
</feature>
<dbReference type="EMBL" id="FZPA01000001">
    <property type="protein sequence ID" value="SNS37574.1"/>
    <property type="molecule type" value="Genomic_DNA"/>
</dbReference>
<evidence type="ECO:0000256" key="2">
    <source>
        <dbReference type="SAM" id="MobiDB-lite"/>
    </source>
</evidence>
<keyword evidence="3" id="KW-0732">Signal</keyword>
<name>A0A239E100_9SPHN</name>
<keyword evidence="5" id="KW-1185">Reference proteome</keyword>
<dbReference type="Proteomes" id="UP000198339">
    <property type="component" value="Unassembled WGS sequence"/>
</dbReference>
<dbReference type="OrthoDB" id="7205329at2"/>
<protein>
    <submittedName>
        <fullName evidence="4">Nickel/cobalt transporter regulator</fullName>
    </submittedName>
</protein>
<feature type="compositionally biased region" description="Basic and acidic residues" evidence="2">
    <location>
        <begin position="28"/>
        <end position="44"/>
    </location>
</feature>